<protein>
    <submittedName>
        <fullName evidence="2">Uncharacterized protein</fullName>
    </submittedName>
</protein>
<sequence>MAATQPTQRGQPVDAKAAEAVMEQLLERDDVLTRVQELTPEKMKAAIQDWFDGKAEGGHISIKSGIKARIEVQGKDEAVIIFSSPLNTEYQEPHDTEWHDSYCARDFLVFECRPLGENKVVERHFSTKPFQDWVNAIAEKNEFNSWQQNQNLEFRFIIRDRNKDGDGPKMYSSGSDDNGSEGNGSGSSGSG</sequence>
<reference evidence="2" key="1">
    <citation type="submission" date="2021-03" db="EMBL/GenBank/DDBJ databases">
        <title>Revisited historic fungal species revealed as producer of novel bioactive compounds through whole genome sequencing and comparative genomics.</title>
        <authorList>
            <person name="Vignolle G.A."/>
            <person name="Hochenegger N."/>
            <person name="Mach R.L."/>
            <person name="Mach-Aigner A.R."/>
            <person name="Javad Rahimi M."/>
            <person name="Salim K.A."/>
            <person name="Chan C.M."/>
            <person name="Lim L.B.L."/>
            <person name="Cai F."/>
            <person name="Druzhinina I.S."/>
            <person name="U'Ren J.M."/>
            <person name="Derntl C."/>
        </authorList>
    </citation>
    <scope>NUCLEOTIDE SEQUENCE</scope>
    <source>
        <strain evidence="2">TUCIM 5799</strain>
    </source>
</reference>
<name>A0A9P9WKC9_9PEZI</name>
<gene>
    <name evidence="2" type="ORF">JX265_007061</name>
</gene>
<feature type="compositionally biased region" description="Gly residues" evidence="1">
    <location>
        <begin position="181"/>
        <end position="191"/>
    </location>
</feature>
<proteinExistence type="predicted"/>
<evidence type="ECO:0000256" key="1">
    <source>
        <dbReference type="SAM" id="MobiDB-lite"/>
    </source>
</evidence>
<dbReference type="AlphaFoldDB" id="A0A9P9WKC9"/>
<organism evidence="2 3">
    <name type="scientific">Neoarthrinium moseri</name>
    <dbReference type="NCBI Taxonomy" id="1658444"/>
    <lineage>
        <taxon>Eukaryota</taxon>
        <taxon>Fungi</taxon>
        <taxon>Dikarya</taxon>
        <taxon>Ascomycota</taxon>
        <taxon>Pezizomycotina</taxon>
        <taxon>Sordariomycetes</taxon>
        <taxon>Xylariomycetidae</taxon>
        <taxon>Amphisphaeriales</taxon>
        <taxon>Apiosporaceae</taxon>
        <taxon>Neoarthrinium</taxon>
    </lineage>
</organism>
<keyword evidence="3" id="KW-1185">Reference proteome</keyword>
<dbReference type="EMBL" id="JAFIMR010000017">
    <property type="protein sequence ID" value="KAI1868238.1"/>
    <property type="molecule type" value="Genomic_DNA"/>
</dbReference>
<feature type="region of interest" description="Disordered" evidence="1">
    <location>
        <begin position="162"/>
        <end position="191"/>
    </location>
</feature>
<accession>A0A9P9WKC9</accession>
<comment type="caution">
    <text evidence="2">The sequence shown here is derived from an EMBL/GenBank/DDBJ whole genome shotgun (WGS) entry which is preliminary data.</text>
</comment>
<evidence type="ECO:0000313" key="2">
    <source>
        <dbReference type="EMBL" id="KAI1868238.1"/>
    </source>
</evidence>
<evidence type="ECO:0000313" key="3">
    <source>
        <dbReference type="Proteomes" id="UP000829685"/>
    </source>
</evidence>
<dbReference type="Proteomes" id="UP000829685">
    <property type="component" value="Unassembled WGS sequence"/>
</dbReference>